<feature type="transmembrane region" description="Helical" evidence="8">
    <location>
        <begin position="221"/>
        <end position="248"/>
    </location>
</feature>
<keyword evidence="6 8" id="KW-1133">Transmembrane helix</keyword>
<dbReference type="Pfam" id="PF12698">
    <property type="entry name" value="ABC2_membrane_3"/>
    <property type="match status" value="1"/>
</dbReference>
<dbReference type="PANTHER" id="PTHR30294">
    <property type="entry name" value="MEMBRANE COMPONENT OF ABC TRANSPORTER YHHJ-RELATED"/>
    <property type="match status" value="1"/>
</dbReference>
<proteinExistence type="inferred from homology"/>
<evidence type="ECO:0000256" key="1">
    <source>
        <dbReference type="ARBA" id="ARBA00004651"/>
    </source>
</evidence>
<evidence type="ECO:0000256" key="7">
    <source>
        <dbReference type="ARBA" id="ARBA00023136"/>
    </source>
</evidence>
<dbReference type="InterPro" id="IPR051449">
    <property type="entry name" value="ABC-2_transporter_component"/>
</dbReference>
<dbReference type="InterPro" id="IPR013525">
    <property type="entry name" value="ABC2_TM"/>
</dbReference>
<dbReference type="GO" id="GO:0140359">
    <property type="term" value="F:ABC-type transporter activity"/>
    <property type="evidence" value="ECO:0007669"/>
    <property type="project" value="InterPro"/>
</dbReference>
<reference evidence="10" key="1">
    <citation type="submission" date="2018-06" db="EMBL/GenBank/DDBJ databases">
        <authorList>
            <person name="Zhirakovskaya E."/>
        </authorList>
    </citation>
    <scope>NUCLEOTIDE SEQUENCE</scope>
</reference>
<sequence>MNSLQRILALAIKELLAILRDKKSRFVLIGPPIAQLIVFGYAATFDLNDIPLAVYNEDRSAPARELLARVTGSPHFQLVTEISHDEQIAPLINNKDVLLVLHLGPRFSEYLKRNKPAPAQVIIDGRNSNTALLTLGYLRTIFTDFNIEWSRQHGLRGPPAALQIRPWYNENLLSRWFIVPGIVGLLTLVITVIVTGLSVAREREAGTFDQLLVTPMRPVEILIGKSIPGILIGLVEGTFILLVAIYWFEVPLRGSLGALYLGMFLFLLSAVGIGLMISSLAVTQQQGILGAFLFLVPAVILSGFATPIANMPEIVQQMTYINPLRYFLIILRGVFLEGDSYELLLNQYWPMAIIAVVTLVMAGWLFRHRMN</sequence>
<evidence type="ECO:0000256" key="8">
    <source>
        <dbReference type="SAM" id="Phobius"/>
    </source>
</evidence>
<feature type="transmembrane region" description="Helical" evidence="8">
    <location>
        <begin position="348"/>
        <end position="366"/>
    </location>
</feature>
<evidence type="ECO:0000256" key="2">
    <source>
        <dbReference type="ARBA" id="ARBA00007783"/>
    </source>
</evidence>
<name>A0A3B0Z9X2_9ZZZZ</name>
<gene>
    <name evidence="10" type="ORF">MNBD_GAMMA13-17</name>
</gene>
<dbReference type="PROSITE" id="PS51012">
    <property type="entry name" value="ABC_TM2"/>
    <property type="match status" value="1"/>
</dbReference>
<keyword evidence="7 8" id="KW-0472">Membrane</keyword>
<feature type="transmembrane region" description="Helical" evidence="8">
    <location>
        <begin position="26"/>
        <end position="45"/>
    </location>
</feature>
<evidence type="ECO:0000256" key="4">
    <source>
        <dbReference type="ARBA" id="ARBA00022475"/>
    </source>
</evidence>
<organism evidence="10">
    <name type="scientific">hydrothermal vent metagenome</name>
    <dbReference type="NCBI Taxonomy" id="652676"/>
    <lineage>
        <taxon>unclassified sequences</taxon>
        <taxon>metagenomes</taxon>
        <taxon>ecological metagenomes</taxon>
    </lineage>
</organism>
<protein>
    <submittedName>
        <fullName evidence="10">ABC-type efflux pump permease component YbhR</fullName>
    </submittedName>
</protein>
<dbReference type="Gene3D" id="3.40.1710.10">
    <property type="entry name" value="abc type-2 transporter like domain"/>
    <property type="match status" value="1"/>
</dbReference>
<dbReference type="AlphaFoldDB" id="A0A3B0Z9X2"/>
<feature type="domain" description="ABC transmembrane type-2" evidence="9">
    <location>
        <begin position="135"/>
        <end position="369"/>
    </location>
</feature>
<feature type="transmembrane region" description="Helical" evidence="8">
    <location>
        <begin position="289"/>
        <end position="309"/>
    </location>
</feature>
<dbReference type="GO" id="GO:0005886">
    <property type="term" value="C:plasma membrane"/>
    <property type="evidence" value="ECO:0007669"/>
    <property type="project" value="UniProtKB-SubCell"/>
</dbReference>
<dbReference type="InterPro" id="IPR047817">
    <property type="entry name" value="ABC2_TM_bact-type"/>
</dbReference>
<feature type="transmembrane region" description="Helical" evidence="8">
    <location>
        <begin position="176"/>
        <end position="200"/>
    </location>
</feature>
<evidence type="ECO:0000256" key="3">
    <source>
        <dbReference type="ARBA" id="ARBA00022448"/>
    </source>
</evidence>
<comment type="subcellular location">
    <subcellularLocation>
        <location evidence="1">Cell membrane</location>
        <topology evidence="1">Multi-pass membrane protein</topology>
    </subcellularLocation>
</comment>
<evidence type="ECO:0000256" key="5">
    <source>
        <dbReference type="ARBA" id="ARBA00022692"/>
    </source>
</evidence>
<comment type="similarity">
    <text evidence="2">Belongs to the ABC-2 integral membrane protein family.</text>
</comment>
<keyword evidence="4" id="KW-1003">Cell membrane</keyword>
<accession>A0A3B0Z9X2</accession>
<keyword evidence="5 8" id="KW-0812">Transmembrane</keyword>
<evidence type="ECO:0000313" key="10">
    <source>
        <dbReference type="EMBL" id="VAW77476.1"/>
    </source>
</evidence>
<dbReference type="EMBL" id="UOFK01000119">
    <property type="protein sequence ID" value="VAW77476.1"/>
    <property type="molecule type" value="Genomic_DNA"/>
</dbReference>
<feature type="transmembrane region" description="Helical" evidence="8">
    <location>
        <begin position="260"/>
        <end position="282"/>
    </location>
</feature>
<keyword evidence="3" id="KW-0813">Transport</keyword>
<dbReference type="PANTHER" id="PTHR30294:SF44">
    <property type="entry name" value="MULTIDRUG ABC TRANSPORTER PERMEASE YBHR-RELATED"/>
    <property type="match status" value="1"/>
</dbReference>
<evidence type="ECO:0000259" key="9">
    <source>
        <dbReference type="PROSITE" id="PS51012"/>
    </source>
</evidence>
<evidence type="ECO:0000256" key="6">
    <source>
        <dbReference type="ARBA" id="ARBA00022989"/>
    </source>
</evidence>